<sequence length="75" mass="8863">MSGNIQTIIQNLQDAGCDAHIIEEFLALGQEEKTEKQLGLLAKQRKRLLDHVHKEEKQIYCLDYLEFQMKKNYDR</sequence>
<dbReference type="Proteomes" id="UP000886841">
    <property type="component" value="Unassembled WGS sequence"/>
</dbReference>
<name>A0A9D1EIL2_9FIRM</name>
<proteinExistence type="predicted"/>
<protein>
    <submittedName>
        <fullName evidence="1">Uncharacterized protein</fullName>
    </submittedName>
</protein>
<accession>A0A9D1EIL2</accession>
<evidence type="ECO:0000313" key="1">
    <source>
        <dbReference type="EMBL" id="HIR92657.1"/>
    </source>
</evidence>
<comment type="caution">
    <text evidence="1">The sequence shown here is derived from an EMBL/GenBank/DDBJ whole genome shotgun (WGS) entry which is preliminary data.</text>
</comment>
<evidence type="ECO:0000313" key="2">
    <source>
        <dbReference type="Proteomes" id="UP000886841"/>
    </source>
</evidence>
<dbReference type="EMBL" id="DVHU01000039">
    <property type="protein sequence ID" value="HIR92657.1"/>
    <property type="molecule type" value="Genomic_DNA"/>
</dbReference>
<reference evidence="1" key="2">
    <citation type="journal article" date="2021" name="PeerJ">
        <title>Extensive microbial diversity within the chicken gut microbiome revealed by metagenomics and culture.</title>
        <authorList>
            <person name="Gilroy R."/>
            <person name="Ravi A."/>
            <person name="Getino M."/>
            <person name="Pursley I."/>
            <person name="Horton D.L."/>
            <person name="Alikhan N.F."/>
            <person name="Baker D."/>
            <person name="Gharbi K."/>
            <person name="Hall N."/>
            <person name="Watson M."/>
            <person name="Adriaenssens E.M."/>
            <person name="Foster-Nyarko E."/>
            <person name="Jarju S."/>
            <person name="Secka A."/>
            <person name="Antonio M."/>
            <person name="Oren A."/>
            <person name="Chaudhuri R.R."/>
            <person name="La Ragione R."/>
            <person name="Hildebrand F."/>
            <person name="Pallen M.J."/>
        </authorList>
    </citation>
    <scope>NUCLEOTIDE SEQUENCE</scope>
    <source>
        <strain evidence="1">ChiSxjej1B13-7041</strain>
    </source>
</reference>
<dbReference type="AlphaFoldDB" id="A0A9D1EIL2"/>
<reference evidence="1" key="1">
    <citation type="submission" date="2020-10" db="EMBL/GenBank/DDBJ databases">
        <authorList>
            <person name="Gilroy R."/>
        </authorList>
    </citation>
    <scope>NUCLEOTIDE SEQUENCE</scope>
    <source>
        <strain evidence="1">ChiSxjej1B13-7041</strain>
    </source>
</reference>
<gene>
    <name evidence="1" type="ORF">IAB98_04460</name>
</gene>
<organism evidence="1 2">
    <name type="scientific">Candidatus Egerieimonas intestinavium</name>
    <dbReference type="NCBI Taxonomy" id="2840777"/>
    <lineage>
        <taxon>Bacteria</taxon>
        <taxon>Bacillati</taxon>
        <taxon>Bacillota</taxon>
        <taxon>Clostridia</taxon>
        <taxon>Lachnospirales</taxon>
        <taxon>Lachnospiraceae</taxon>
        <taxon>Lachnospiraceae incertae sedis</taxon>
        <taxon>Candidatus Egerieimonas</taxon>
    </lineage>
</organism>